<accession>A0ABZ0SLE8</accession>
<proteinExistence type="predicted"/>
<name>A0ABZ0SLE8_9MICO</name>
<keyword evidence="2" id="KW-1185">Reference proteome</keyword>
<evidence type="ECO:0000313" key="2">
    <source>
        <dbReference type="Proteomes" id="UP001323798"/>
    </source>
</evidence>
<evidence type="ECO:0000313" key="1">
    <source>
        <dbReference type="EMBL" id="WPR88517.1"/>
    </source>
</evidence>
<dbReference type="RefSeq" id="WP_320941236.1">
    <property type="nucleotide sequence ID" value="NZ_BAABEU010000006.1"/>
</dbReference>
<protein>
    <submittedName>
        <fullName evidence="1">Uncharacterized protein</fullName>
    </submittedName>
</protein>
<sequence length="135" mass="14749">MLADLIGDLIGGMLGDSLARVGFRRAWARKAERRQVLSGVRLLSGSQRGISREWRVGYWSVAPSRMSLEGIEVTVLGIVAGSDRPARLSELLAGAEDTTVVILRTASAELEWSLMKRLEDVARRFLAVPEAEPSS</sequence>
<dbReference type="EMBL" id="CP139368">
    <property type="protein sequence ID" value="WPR88517.1"/>
    <property type="molecule type" value="Genomic_DNA"/>
</dbReference>
<organism evidence="1 2">
    <name type="scientific">Microbacterium rhizosphaerae</name>
    <dbReference type="NCBI Taxonomy" id="1678237"/>
    <lineage>
        <taxon>Bacteria</taxon>
        <taxon>Bacillati</taxon>
        <taxon>Actinomycetota</taxon>
        <taxon>Actinomycetes</taxon>
        <taxon>Micrococcales</taxon>
        <taxon>Microbacteriaceae</taxon>
        <taxon>Microbacterium</taxon>
    </lineage>
</organism>
<gene>
    <name evidence="1" type="ORF">SM116_12105</name>
</gene>
<reference evidence="1 2" key="1">
    <citation type="submission" date="2023-11" db="EMBL/GenBank/DDBJ databases">
        <title>Genome sequence of Microbacterium rhizosphaerae KACC 19337.</title>
        <authorList>
            <person name="Choi H."/>
            <person name="Kim S."/>
            <person name="Kim Y."/>
            <person name="Kwon S.-W."/>
            <person name="Heo J."/>
        </authorList>
    </citation>
    <scope>NUCLEOTIDE SEQUENCE [LARGE SCALE GENOMIC DNA]</scope>
    <source>
        <strain evidence="1 2">KACC 19337</strain>
    </source>
</reference>
<dbReference type="Proteomes" id="UP001323798">
    <property type="component" value="Chromosome"/>
</dbReference>